<name>A0AAE1VNK9_9SOLA</name>
<proteinExistence type="predicted"/>
<sequence length="121" mass="13789">MAFAKAVSTPLAQKRGLQEAIGSPIDASLYRRIGGSLQYLTLTRTDISHAVNLASQFMQAPNSEHFHTVKRILIYIKGTVQYRLRMLSKSPFRIYDFSDANWGNCTKTRRSTTGYYLSFFK</sequence>
<reference evidence="1" key="1">
    <citation type="submission" date="2023-12" db="EMBL/GenBank/DDBJ databases">
        <title>Genome assembly of Anisodus tanguticus.</title>
        <authorList>
            <person name="Wang Y.-J."/>
        </authorList>
    </citation>
    <scope>NUCLEOTIDE SEQUENCE</scope>
    <source>
        <strain evidence="1">KB-2021</strain>
        <tissue evidence="1">Leaf</tissue>
    </source>
</reference>
<organism evidence="1 2">
    <name type="scientific">Anisodus tanguticus</name>
    <dbReference type="NCBI Taxonomy" id="243964"/>
    <lineage>
        <taxon>Eukaryota</taxon>
        <taxon>Viridiplantae</taxon>
        <taxon>Streptophyta</taxon>
        <taxon>Embryophyta</taxon>
        <taxon>Tracheophyta</taxon>
        <taxon>Spermatophyta</taxon>
        <taxon>Magnoliopsida</taxon>
        <taxon>eudicotyledons</taxon>
        <taxon>Gunneridae</taxon>
        <taxon>Pentapetalae</taxon>
        <taxon>asterids</taxon>
        <taxon>lamiids</taxon>
        <taxon>Solanales</taxon>
        <taxon>Solanaceae</taxon>
        <taxon>Solanoideae</taxon>
        <taxon>Hyoscyameae</taxon>
        <taxon>Anisodus</taxon>
    </lineage>
</organism>
<evidence type="ECO:0000313" key="1">
    <source>
        <dbReference type="EMBL" id="KAK4366490.1"/>
    </source>
</evidence>
<evidence type="ECO:0000313" key="2">
    <source>
        <dbReference type="Proteomes" id="UP001291623"/>
    </source>
</evidence>
<accession>A0AAE1VNK9</accession>
<dbReference type="PANTHER" id="PTHR11439">
    <property type="entry name" value="GAG-POL-RELATED RETROTRANSPOSON"/>
    <property type="match status" value="1"/>
</dbReference>
<evidence type="ECO:0008006" key="3">
    <source>
        <dbReference type="Google" id="ProtNLM"/>
    </source>
</evidence>
<keyword evidence="2" id="KW-1185">Reference proteome</keyword>
<dbReference type="PANTHER" id="PTHR11439:SF524">
    <property type="entry name" value="RNA-DIRECTED DNA POLYMERASE, PROTEIN KINASE RLK-PELLE-DLSV FAMILY"/>
    <property type="match status" value="1"/>
</dbReference>
<gene>
    <name evidence="1" type="ORF">RND71_014370</name>
</gene>
<dbReference type="Proteomes" id="UP001291623">
    <property type="component" value="Unassembled WGS sequence"/>
</dbReference>
<dbReference type="AlphaFoldDB" id="A0AAE1VNK9"/>
<dbReference type="EMBL" id="JAVYJV010000007">
    <property type="protein sequence ID" value="KAK4366490.1"/>
    <property type="molecule type" value="Genomic_DNA"/>
</dbReference>
<comment type="caution">
    <text evidence="1">The sequence shown here is derived from an EMBL/GenBank/DDBJ whole genome shotgun (WGS) entry which is preliminary data.</text>
</comment>
<protein>
    <recommendedName>
        <fullName evidence="3">Mitochondrial protein</fullName>
    </recommendedName>
</protein>